<dbReference type="RefSeq" id="XP_066632665.1">
    <property type="nucleotide sequence ID" value="XM_066776823.1"/>
</dbReference>
<dbReference type="Proteomes" id="UP001430584">
    <property type="component" value="Unassembled WGS sequence"/>
</dbReference>
<evidence type="ECO:0000313" key="3">
    <source>
        <dbReference type="EMBL" id="KAL0259636.1"/>
    </source>
</evidence>
<reference evidence="3 4" key="1">
    <citation type="submission" date="2024-02" db="EMBL/GenBank/DDBJ databases">
        <title>De novo assembly and annotation of 12 fungi associated with fruit tree decline syndrome in Ontario, Canada.</title>
        <authorList>
            <person name="Sulman M."/>
            <person name="Ellouze W."/>
            <person name="Ilyukhin E."/>
        </authorList>
    </citation>
    <scope>NUCLEOTIDE SEQUENCE [LARGE SCALE GENOMIC DNA]</scope>
    <source>
        <strain evidence="3 4">FDS-637</strain>
    </source>
</reference>
<organism evidence="3 4">
    <name type="scientific">Diplodia seriata</name>
    <dbReference type="NCBI Taxonomy" id="420778"/>
    <lineage>
        <taxon>Eukaryota</taxon>
        <taxon>Fungi</taxon>
        <taxon>Dikarya</taxon>
        <taxon>Ascomycota</taxon>
        <taxon>Pezizomycotina</taxon>
        <taxon>Dothideomycetes</taxon>
        <taxon>Dothideomycetes incertae sedis</taxon>
        <taxon>Botryosphaeriales</taxon>
        <taxon>Botryosphaeriaceae</taxon>
        <taxon>Diplodia</taxon>
    </lineage>
</organism>
<dbReference type="EMBL" id="JAJVCZ030000005">
    <property type="protein sequence ID" value="KAL0259636.1"/>
    <property type="molecule type" value="Genomic_DNA"/>
</dbReference>
<dbReference type="Gene3D" id="3.40.50.1820">
    <property type="entry name" value="alpha/beta hydrolase"/>
    <property type="match status" value="1"/>
</dbReference>
<protein>
    <recommendedName>
        <fullName evidence="2">AB hydrolase-1 domain-containing protein</fullName>
    </recommendedName>
</protein>
<comment type="similarity">
    <text evidence="1">Belongs to the AB hydrolase superfamily.</text>
</comment>
<accession>A0ABR3CH97</accession>
<evidence type="ECO:0000259" key="2">
    <source>
        <dbReference type="Pfam" id="PF00561"/>
    </source>
</evidence>
<feature type="domain" description="AB hydrolase-1" evidence="2">
    <location>
        <begin position="311"/>
        <end position="431"/>
    </location>
</feature>
<name>A0ABR3CH97_9PEZI</name>
<keyword evidence="4" id="KW-1185">Reference proteome</keyword>
<dbReference type="Pfam" id="PF00561">
    <property type="entry name" value="Abhydrolase_1"/>
    <property type="match status" value="1"/>
</dbReference>
<evidence type="ECO:0000313" key="4">
    <source>
        <dbReference type="Proteomes" id="UP001430584"/>
    </source>
</evidence>
<dbReference type="InterPro" id="IPR000073">
    <property type="entry name" value="AB_hydrolase_1"/>
</dbReference>
<proteinExistence type="inferred from homology"/>
<sequence>MASPPVPGLLYVTMQPRAGELSDAVFHDWYNNEHGPTRLRLPFVANGYRYRAADLDDGEGSKDKPEWVALYDIPDMNALNSDAYLSLRGPPLKSEREAATMKKIHVDRRVYDVVSDKKKAGYRELDDVVGADGKGVLVSVTSILKPGADEAEYKRWAEEEHVELLSKVPGWRRSRRFKYSSVVKPLGPADEVTHTEYMALHEYDPENGLGSSPEFKAATTTPWTTKVNADIVGEKKRRVYNLAYTFGPAPRYLSSLAAGDVPEFKHPDGVTKTIPASNGASAAIESYITTPDGVNLEYRLDGGASSSDDSPLVVLVNSILTDYHIWDAFVASFLADPANAHYRVLRYNSRGRNSACGSAPVTVDLLASDAIALLDALRVAKAASIIGVSLGGVTALAAALNHPSRVSSFVACDTNPVAPAANPKLWADRIAVADAEGATAASYGGASALPTVPSDDAPVVGEQLAEATVRRWFVPGSYEDPALKPTLDAVKAAVERNSLHGFKTAVRALYSYDYAERMKTAAVVPGAFLVGAGDGKLPEGMKKMAGGYADGKGPYYLVQDAGHLPMVEKPEVVKGHVVEFLRSNGL</sequence>
<dbReference type="SUPFAM" id="SSF53474">
    <property type="entry name" value="alpha/beta-Hydrolases"/>
    <property type="match status" value="1"/>
</dbReference>
<dbReference type="InterPro" id="IPR029058">
    <property type="entry name" value="AB_hydrolase_fold"/>
</dbReference>
<dbReference type="GeneID" id="92009458"/>
<comment type="caution">
    <text evidence="3">The sequence shown here is derived from an EMBL/GenBank/DDBJ whole genome shotgun (WGS) entry which is preliminary data.</text>
</comment>
<gene>
    <name evidence="3" type="ORF">SLS55_005373</name>
</gene>
<dbReference type="PANTHER" id="PTHR43039">
    <property type="entry name" value="ESTERASE-RELATED"/>
    <property type="match status" value="1"/>
</dbReference>
<evidence type="ECO:0000256" key="1">
    <source>
        <dbReference type="ARBA" id="ARBA00008645"/>
    </source>
</evidence>